<dbReference type="RefSeq" id="WP_216548454.1">
    <property type="nucleotide sequence ID" value="NZ_JAHLQO010000001.1"/>
</dbReference>
<keyword evidence="1" id="KW-0732">Signal</keyword>
<dbReference type="EMBL" id="JAHLQO010000001">
    <property type="protein sequence ID" value="MBU5668626.1"/>
    <property type="molecule type" value="Genomic_DNA"/>
</dbReference>
<reference evidence="3 4" key="1">
    <citation type="submission" date="2021-06" db="EMBL/GenBank/DDBJ databases">
        <authorList>
            <person name="Sun Q."/>
            <person name="Li D."/>
        </authorList>
    </citation>
    <scope>NUCLEOTIDE SEQUENCE [LARGE SCALE GENOMIC DNA]</scope>
    <source>
        <strain evidence="3 4">MSJ-1</strain>
    </source>
</reference>
<feature type="domain" description="Copper amine oxidase-like N-terminal" evidence="2">
    <location>
        <begin position="30"/>
        <end position="141"/>
    </location>
</feature>
<feature type="signal peptide" evidence="1">
    <location>
        <begin position="1"/>
        <end position="23"/>
    </location>
</feature>
<proteinExistence type="predicted"/>
<dbReference type="InterPro" id="IPR012854">
    <property type="entry name" value="Cu_amine_oxidase-like_N"/>
</dbReference>
<gene>
    <name evidence="3" type="ORF">KQI68_02110</name>
</gene>
<dbReference type="Proteomes" id="UP000783742">
    <property type="component" value="Unassembled WGS sequence"/>
</dbReference>
<organism evidence="3 4">
    <name type="scientific">Peptoniphilus ovalis</name>
    <dbReference type="NCBI Taxonomy" id="2841503"/>
    <lineage>
        <taxon>Bacteria</taxon>
        <taxon>Bacillati</taxon>
        <taxon>Bacillota</taxon>
        <taxon>Tissierellia</taxon>
        <taxon>Tissierellales</taxon>
        <taxon>Peptoniphilaceae</taxon>
        <taxon>Peptoniphilus</taxon>
    </lineage>
</organism>
<protein>
    <submittedName>
        <fullName evidence="3">Copper amine oxidase N-terminal domain-containing protein</fullName>
    </submittedName>
</protein>
<sequence>MKILKKIMSIAILSMMMPGMIFAASNPRIVVNGKLIEQKPNPIIENNRTLVPIRFVAESLNYNVDFIETSRTVVIESKDSKIELRVNSNEAKVNSNGQSKAVNLEVPVKIYDDRTFVPIRFVAENLGTEVNWDNENRVVVIGDYSLYNPKNFKVNTPKVSKDFSLNYIYLDENENSLYISGDDIKPRADGFNEFCVYNYSDDYKDRFYVKLSDDKTKVLCKYPNGKSAGYMEVLNDNQLKFRGKVFTNPNAN</sequence>
<evidence type="ECO:0000313" key="3">
    <source>
        <dbReference type="EMBL" id="MBU5668626.1"/>
    </source>
</evidence>
<keyword evidence="4" id="KW-1185">Reference proteome</keyword>
<comment type="caution">
    <text evidence="3">The sequence shown here is derived from an EMBL/GenBank/DDBJ whole genome shotgun (WGS) entry which is preliminary data.</text>
</comment>
<evidence type="ECO:0000256" key="1">
    <source>
        <dbReference type="SAM" id="SignalP"/>
    </source>
</evidence>
<evidence type="ECO:0000313" key="4">
    <source>
        <dbReference type="Proteomes" id="UP000783742"/>
    </source>
</evidence>
<feature type="chain" id="PRO_5046582583" evidence="1">
    <location>
        <begin position="24"/>
        <end position="252"/>
    </location>
</feature>
<dbReference type="Pfam" id="PF07833">
    <property type="entry name" value="Cu_amine_oxidN1"/>
    <property type="match status" value="1"/>
</dbReference>
<name>A0ABS6FH93_9FIRM</name>
<accession>A0ABS6FH93</accession>
<evidence type="ECO:0000259" key="2">
    <source>
        <dbReference type="Pfam" id="PF07833"/>
    </source>
</evidence>